<feature type="region of interest" description="Disordered" evidence="1">
    <location>
        <begin position="862"/>
        <end position="919"/>
    </location>
</feature>
<dbReference type="Pfam" id="PF25081">
    <property type="entry name" value="CC142_N"/>
    <property type="match status" value="1"/>
</dbReference>
<protein>
    <submittedName>
        <fullName evidence="5">Coiled-coil domain-containing protein 142 isoform X1</fullName>
    </submittedName>
</protein>
<accession>A0A6J2HFL5</accession>
<evidence type="ECO:0000313" key="4">
    <source>
        <dbReference type="Proteomes" id="UP000504627"/>
    </source>
</evidence>
<feature type="compositionally biased region" description="Acidic residues" evidence="1">
    <location>
        <begin position="89"/>
        <end position="98"/>
    </location>
</feature>
<evidence type="ECO:0000256" key="1">
    <source>
        <dbReference type="SAM" id="MobiDB-lite"/>
    </source>
</evidence>
<evidence type="ECO:0000313" key="5">
    <source>
        <dbReference type="RefSeq" id="XP_027586420.2"/>
    </source>
</evidence>
<dbReference type="CTD" id="84865"/>
<name>A0A6J2HFL5_9PASS</name>
<dbReference type="Proteomes" id="UP000504627">
    <property type="component" value="Unplaced"/>
</dbReference>
<organism evidence="4 5">
    <name type="scientific">Pipra filicauda</name>
    <name type="common">Wire-tailed manakin</name>
    <dbReference type="NCBI Taxonomy" id="649802"/>
    <lineage>
        <taxon>Eukaryota</taxon>
        <taxon>Metazoa</taxon>
        <taxon>Chordata</taxon>
        <taxon>Craniata</taxon>
        <taxon>Vertebrata</taxon>
        <taxon>Euteleostomi</taxon>
        <taxon>Archelosauria</taxon>
        <taxon>Archosauria</taxon>
        <taxon>Dinosauria</taxon>
        <taxon>Saurischia</taxon>
        <taxon>Theropoda</taxon>
        <taxon>Coelurosauria</taxon>
        <taxon>Aves</taxon>
        <taxon>Neognathae</taxon>
        <taxon>Neoaves</taxon>
        <taxon>Telluraves</taxon>
        <taxon>Australaves</taxon>
        <taxon>Passeriformes</taxon>
        <taxon>Pipridae</taxon>
        <taxon>Pipra</taxon>
    </lineage>
</organism>
<feature type="region of interest" description="Disordered" evidence="1">
    <location>
        <begin position="78"/>
        <end position="100"/>
    </location>
</feature>
<dbReference type="Pfam" id="PF14923">
    <property type="entry name" value="CCDC142"/>
    <property type="match status" value="1"/>
</dbReference>
<reference evidence="5" key="1">
    <citation type="submission" date="2025-08" db="UniProtKB">
        <authorList>
            <consortium name="RefSeq"/>
        </authorList>
    </citation>
    <scope>IDENTIFICATION</scope>
    <source>
        <tissue evidence="5">Muscle</tissue>
    </source>
</reference>
<dbReference type="PANTHER" id="PTHR21436">
    <property type="entry name" value="COILED-COIL DOMAIN-CONTAINING PROTEIN 142"/>
    <property type="match status" value="1"/>
</dbReference>
<dbReference type="InterPro" id="IPR056901">
    <property type="entry name" value="CC142_N"/>
</dbReference>
<keyword evidence="4" id="KW-1185">Reference proteome</keyword>
<dbReference type="PANTHER" id="PTHR21436:SF2">
    <property type="entry name" value="COILED-COIL DOMAIN-CONTAINING PROTEIN 142"/>
    <property type="match status" value="1"/>
</dbReference>
<dbReference type="InterPro" id="IPR055350">
    <property type="entry name" value="CCDC142_C"/>
</dbReference>
<feature type="domain" description="CC142 N-terminal" evidence="3">
    <location>
        <begin position="155"/>
        <end position="344"/>
    </location>
</feature>
<feature type="domain" description="Coiled-coil protein 142 C-terminal" evidence="2">
    <location>
        <begin position="485"/>
        <end position="861"/>
    </location>
</feature>
<evidence type="ECO:0000259" key="2">
    <source>
        <dbReference type="Pfam" id="PF14923"/>
    </source>
</evidence>
<gene>
    <name evidence="5" type="primary">CCDC142</name>
</gene>
<sequence>MEAGGAERRGGELCLQVGDAGLGGLILLLLTARPAPGDGAARGELLEPGGLRGPLARSLQRAEAMLRSCVTPGLWRLLPPRPRRRGDGDSDDEDEDEAASVVTPLEQSFAGLRRCLRVWEDPRTETFQGHVRPRPGSAGDFSEDAVRQRVAARGAALHALLRHRHLLRLARDFARRLKASSDFLRRLLALPAPGGHGGRAGPALRELCLELRAHAGHWAALRRRLRGDAWLRALPRHRREAVAHMRRALLLPALMAARLAWRHAEGCLRELGRPGTPAPAPESLAELFQGLEIYNRVVQGLAEELGPEAGPGGLPAPFTVDGVLRVLAAERGRAVAERLQPLLQPQGGDIRDGHVCWEDVAAPWPRGHDAAGTAAATAAEGSGADMLPGLAAELQELCLEDEELTGRVLGALVASADSLWQPVLSESPEPAGPRPGSAGGWKSVRWLDAARGPAAAALGARYRPLLWGAAGAALGHGLGTPPATPSATVTAAQELSRALAVARVPPECQEELGVLCLRLMCRSILCSWDVDFTCALGSGLSDKCLGVPGGPPGPGCSRTAQQLRRLFPALALALRCLRPLPAHPHASPGGPCLRLQVLSRCLAAAAAAHAWLTGRAGRYLAAWALPQFLLLTQGDLQVLKAETEQLALQVSGTFPEPGDTDGDTLPKPLPLSPWELQLCRQIHGVANNIQLFSGDVLQMFSTSCKRLSAEIFDQTMPLGRHWRLGPRAELPSTPSAYAAAAVQAVLGQVLQGAQALPRDAQAPTLARVTTAFLEAWMDHILTHRIKFSLQGAMQLRRDFEAVRELLCSERSGLAPEARQALRALRVFRHTDAAVRCLLQQPGGRGGHGRGWAGLRRCCSDEGAHPLDPPPDPLPVLDPLEVAVPLPGPPPPGAGGDVPGDVPGSARGAAAEPPLPGSPQQWLSLRLHRARRWRVPGLPCVGNSPEG</sequence>
<dbReference type="GeneID" id="113992909"/>
<dbReference type="AlphaFoldDB" id="A0A6J2HFL5"/>
<proteinExistence type="predicted"/>
<feature type="compositionally biased region" description="Pro residues" evidence="1">
    <location>
        <begin position="866"/>
        <end position="875"/>
    </location>
</feature>
<evidence type="ECO:0000259" key="3">
    <source>
        <dbReference type="Pfam" id="PF25081"/>
    </source>
</evidence>
<dbReference type="InterPro" id="IPR026700">
    <property type="entry name" value="CCDC142"/>
</dbReference>
<dbReference type="RefSeq" id="XP_027586420.2">
    <property type="nucleotide sequence ID" value="XM_027730619.2"/>
</dbReference>
<dbReference type="InParanoid" id="A0A6J2HFL5"/>